<protein>
    <submittedName>
        <fullName evidence="1">Uncharacterized protein</fullName>
    </submittedName>
</protein>
<feature type="non-terminal residue" evidence="1">
    <location>
        <position position="175"/>
    </location>
</feature>
<dbReference type="AlphaFoldDB" id="A0A382GPZ1"/>
<evidence type="ECO:0000313" key="1">
    <source>
        <dbReference type="EMBL" id="SVB77168.1"/>
    </source>
</evidence>
<reference evidence="1" key="1">
    <citation type="submission" date="2018-05" db="EMBL/GenBank/DDBJ databases">
        <authorList>
            <person name="Lanie J.A."/>
            <person name="Ng W.-L."/>
            <person name="Kazmierczak K.M."/>
            <person name="Andrzejewski T.M."/>
            <person name="Davidsen T.M."/>
            <person name="Wayne K.J."/>
            <person name="Tettelin H."/>
            <person name="Glass J.I."/>
            <person name="Rusch D."/>
            <person name="Podicherti R."/>
            <person name="Tsui H.-C.T."/>
            <person name="Winkler M.E."/>
        </authorList>
    </citation>
    <scope>NUCLEOTIDE SEQUENCE</scope>
</reference>
<accession>A0A382GPZ1</accession>
<organism evidence="1">
    <name type="scientific">marine metagenome</name>
    <dbReference type="NCBI Taxonomy" id="408172"/>
    <lineage>
        <taxon>unclassified sequences</taxon>
        <taxon>metagenomes</taxon>
        <taxon>ecological metagenomes</taxon>
    </lineage>
</organism>
<proteinExistence type="predicted"/>
<dbReference type="EMBL" id="UINC01056759">
    <property type="protein sequence ID" value="SVB77168.1"/>
    <property type="molecule type" value="Genomic_DNA"/>
</dbReference>
<sequence length="175" mass="19622">MAAKNLHLEHLEDEIINQGIDGGRGSIFFLQGLRDMLKGRTNDKVNMTVKWDGAPALIVGKHPETNQFFVAKKSLFTKEPKFYTSEQQIKDAKELSGDLETKFLEAFKHLSKLSFKNILQGDLMFTSGDKKKKKIDGVSCVTFQPNTIFYAVDVNSALGKQISAAKFGIVFHTTY</sequence>
<dbReference type="InterPro" id="IPR046234">
    <property type="entry name" value="DUF6267"/>
</dbReference>
<dbReference type="Pfam" id="PF19782">
    <property type="entry name" value="DUF6267"/>
    <property type="match status" value="1"/>
</dbReference>
<name>A0A382GPZ1_9ZZZZ</name>
<gene>
    <name evidence="1" type="ORF">METZ01_LOCUS230022</name>
</gene>